<feature type="binding site" evidence="8">
    <location>
        <position position="108"/>
    </location>
    <ligand>
        <name>xanthine</name>
        <dbReference type="ChEBI" id="CHEBI:17712"/>
    </ligand>
</feature>
<comment type="catalytic activity">
    <reaction evidence="8">
        <text>IMP + diphosphate = hypoxanthine + 5-phospho-alpha-D-ribose 1-diphosphate</text>
        <dbReference type="Rhea" id="RHEA:17973"/>
        <dbReference type="ChEBI" id="CHEBI:17368"/>
        <dbReference type="ChEBI" id="CHEBI:33019"/>
        <dbReference type="ChEBI" id="CHEBI:58017"/>
        <dbReference type="ChEBI" id="CHEBI:58053"/>
    </reaction>
</comment>
<proteinExistence type="inferred from homology"/>
<dbReference type="CDD" id="cd06223">
    <property type="entry name" value="PRTases_typeI"/>
    <property type="match status" value="1"/>
</dbReference>
<keyword evidence="7 8" id="KW-0472">Membrane</keyword>
<dbReference type="Gene3D" id="3.40.50.2020">
    <property type="match status" value="1"/>
</dbReference>
<feature type="binding site" evidence="8">
    <location>
        <position position="105"/>
    </location>
    <ligand>
        <name>Mg(2+)</name>
        <dbReference type="ChEBI" id="CHEBI:18420"/>
    </ligand>
</feature>
<keyword evidence="11" id="KW-1185">Reference proteome</keyword>
<comment type="caution">
    <text evidence="8">Lacks conserved residue(s) required for the propagation of feature annotation.</text>
</comment>
<name>A0A931HZH2_9HYPH</name>
<comment type="subunit">
    <text evidence="8">Homotetramer.</text>
</comment>
<dbReference type="GO" id="GO:0005886">
    <property type="term" value="C:plasma membrane"/>
    <property type="evidence" value="ECO:0007669"/>
    <property type="project" value="UniProtKB-SubCell"/>
</dbReference>
<dbReference type="GO" id="GO:0000287">
    <property type="term" value="F:magnesium ion binding"/>
    <property type="evidence" value="ECO:0007669"/>
    <property type="project" value="UniProtKB-UniRule"/>
</dbReference>
<dbReference type="InterPro" id="IPR023747">
    <property type="entry name" value="Xanthine_Guanine_PRibTrfase"/>
</dbReference>
<feature type="binding site" evidence="8">
    <location>
        <begin position="150"/>
        <end position="151"/>
    </location>
    <ligand>
        <name>GMP</name>
        <dbReference type="ChEBI" id="CHEBI:58115"/>
    </ligand>
</feature>
<evidence type="ECO:0000256" key="6">
    <source>
        <dbReference type="ARBA" id="ARBA00022842"/>
    </source>
</evidence>
<dbReference type="SUPFAM" id="SSF53271">
    <property type="entry name" value="PRTase-like"/>
    <property type="match status" value="1"/>
</dbReference>
<dbReference type="EC" id="2.4.2.22" evidence="8"/>
<keyword evidence="3 8" id="KW-0808">Transferase</keyword>
<dbReference type="PANTHER" id="PTHR39563">
    <property type="entry name" value="XANTHINE PHOSPHORIBOSYLTRANSFERASE"/>
    <property type="match status" value="1"/>
</dbReference>
<accession>A0A931HZH2</accession>
<comment type="cofactor">
    <cofactor evidence="8">
        <name>Mg(2+)</name>
        <dbReference type="ChEBI" id="CHEBI:18420"/>
    </cofactor>
</comment>
<comment type="pathway">
    <text evidence="8">Purine metabolism; GMP biosynthesis via salvage pathway; GMP from guanine: step 1/1.</text>
</comment>
<evidence type="ECO:0000313" key="11">
    <source>
        <dbReference type="Proteomes" id="UP000631694"/>
    </source>
</evidence>
<keyword evidence="4 8" id="KW-0479">Metal-binding</keyword>
<keyword evidence="5 8" id="KW-0660">Purine salvage</keyword>
<comment type="function">
    <text evidence="8">Purine salvage pathway enzyme that catalyzes the transfer of the ribosyl-5-phosphate group from 5-phospho-alpha-D-ribose 1-diphosphate (PRPP) to the N9 position of the 6-oxopurines guanine and xanthine to form the corresponding ribonucleotides GMP (guanosine 5'-monophosphate) and XMP (xanthosine 5'-monophosphate), with the release of PPi. To a lesser extent, also acts on hypoxanthine.</text>
</comment>
<dbReference type="GO" id="GO:0000310">
    <property type="term" value="F:xanthine phosphoribosyltransferase activity"/>
    <property type="evidence" value="ECO:0007669"/>
    <property type="project" value="UniProtKB-UniRule"/>
</dbReference>
<feature type="binding site" evidence="8">
    <location>
        <position position="151"/>
    </location>
    <ligand>
        <name>guanine</name>
        <dbReference type="ChEBI" id="CHEBI:16235"/>
    </ligand>
</feature>
<gene>
    <name evidence="8 10" type="primary">gpt</name>
    <name evidence="10" type="ORF">I5731_03870</name>
</gene>
<dbReference type="HAMAP" id="MF_01903">
    <property type="entry name" value="XGPRT"/>
    <property type="match status" value="1"/>
</dbReference>
<evidence type="ECO:0000256" key="2">
    <source>
        <dbReference type="ARBA" id="ARBA00022676"/>
    </source>
</evidence>
<feature type="domain" description="Phosphoribosyltransferase" evidence="9">
    <location>
        <begin position="15"/>
        <end position="161"/>
    </location>
</feature>
<evidence type="ECO:0000313" key="10">
    <source>
        <dbReference type="EMBL" id="MBH0236952.1"/>
    </source>
</evidence>
<dbReference type="NCBIfam" id="NF006613">
    <property type="entry name" value="PRK09177.1"/>
    <property type="match status" value="1"/>
</dbReference>
<keyword evidence="1 8" id="KW-1003">Cell membrane</keyword>
<reference evidence="10" key="1">
    <citation type="submission" date="2020-12" db="EMBL/GenBank/DDBJ databases">
        <title>Methylobrevis albus sp. nov., isolated from fresh water lack sediment.</title>
        <authorList>
            <person name="Zou Q."/>
        </authorList>
    </citation>
    <scope>NUCLEOTIDE SEQUENCE</scope>
    <source>
        <strain evidence="10">L22</strain>
    </source>
</reference>
<comment type="catalytic activity">
    <reaction evidence="8">
        <text>XMP + diphosphate = xanthine + 5-phospho-alpha-D-ribose 1-diphosphate</text>
        <dbReference type="Rhea" id="RHEA:10800"/>
        <dbReference type="ChEBI" id="CHEBI:17712"/>
        <dbReference type="ChEBI" id="CHEBI:33019"/>
        <dbReference type="ChEBI" id="CHEBI:57464"/>
        <dbReference type="ChEBI" id="CHEBI:58017"/>
        <dbReference type="EC" id="2.4.2.22"/>
    </reaction>
</comment>
<feature type="binding site" evidence="8">
    <location>
        <begin position="108"/>
        <end position="112"/>
    </location>
    <ligand>
        <name>GMP</name>
        <dbReference type="ChEBI" id="CHEBI:58115"/>
    </ligand>
</feature>
<dbReference type="RefSeq" id="WP_197310037.1">
    <property type="nucleotide sequence ID" value="NZ_JADZLT010000040.1"/>
</dbReference>
<comment type="similarity">
    <text evidence="8">Belongs to the purine/pyrimidine phosphoribosyltransferase family. XGPT subfamily.</text>
</comment>
<keyword evidence="2 8" id="KW-0328">Glycosyltransferase</keyword>
<feature type="binding site" evidence="8">
    <location>
        <position position="151"/>
    </location>
    <ligand>
        <name>xanthine</name>
        <dbReference type="ChEBI" id="CHEBI:17712"/>
    </ligand>
</feature>
<sequence>MSDDAAPQAKAFPVSWDQFHRDARALAWRLSGQGEWQAIVCITRGGLVPAAIVARELGIRVIETVGVASYHEYKEQGSMQVLKRVDPEIVALGGGAGAGVLIIDDLVDTGATARIVREMLPKAHFATVYAKPKGRPLVDTFITEVSQDTWIYFPWDMGLSFQPPINQRSVG</sequence>
<comment type="caution">
    <text evidence="10">The sequence shown here is derived from an EMBL/GenBank/DDBJ whole genome shotgun (WGS) entry which is preliminary data.</text>
</comment>
<dbReference type="EMBL" id="JADZLT010000040">
    <property type="protein sequence ID" value="MBH0236952.1"/>
    <property type="molecule type" value="Genomic_DNA"/>
</dbReference>
<evidence type="ECO:0000256" key="8">
    <source>
        <dbReference type="HAMAP-Rule" id="MF_01903"/>
    </source>
</evidence>
<evidence type="ECO:0000259" key="9">
    <source>
        <dbReference type="Pfam" id="PF00156"/>
    </source>
</evidence>
<feature type="binding site" evidence="8">
    <location>
        <begin position="104"/>
        <end position="112"/>
    </location>
    <ligand>
        <name>5-phospho-alpha-D-ribose 1-diphosphate</name>
        <dbReference type="ChEBI" id="CHEBI:58017"/>
    </ligand>
</feature>
<dbReference type="PANTHER" id="PTHR39563:SF1">
    <property type="entry name" value="XANTHINE-GUANINE PHOSPHORIBOSYLTRANSFERASE"/>
    <property type="match status" value="1"/>
</dbReference>
<keyword evidence="6 8" id="KW-0460">Magnesium</keyword>
<dbReference type="AlphaFoldDB" id="A0A931HZH2"/>
<dbReference type="InterPro" id="IPR000836">
    <property type="entry name" value="PRTase_dom"/>
</dbReference>
<evidence type="ECO:0000256" key="4">
    <source>
        <dbReference type="ARBA" id="ARBA00022723"/>
    </source>
</evidence>
<dbReference type="Proteomes" id="UP000631694">
    <property type="component" value="Unassembled WGS sequence"/>
</dbReference>
<comment type="catalytic activity">
    <reaction evidence="8">
        <text>GMP + diphosphate = guanine + 5-phospho-alpha-D-ribose 1-diphosphate</text>
        <dbReference type="Rhea" id="RHEA:25424"/>
        <dbReference type="ChEBI" id="CHEBI:16235"/>
        <dbReference type="ChEBI" id="CHEBI:33019"/>
        <dbReference type="ChEBI" id="CHEBI:58017"/>
        <dbReference type="ChEBI" id="CHEBI:58115"/>
    </reaction>
</comment>
<evidence type="ECO:0000256" key="1">
    <source>
        <dbReference type="ARBA" id="ARBA00022475"/>
    </source>
</evidence>
<dbReference type="GO" id="GO:0032263">
    <property type="term" value="P:GMP salvage"/>
    <property type="evidence" value="ECO:0007669"/>
    <property type="project" value="UniProtKB-UniRule"/>
</dbReference>
<evidence type="ECO:0000256" key="3">
    <source>
        <dbReference type="ARBA" id="ARBA00022679"/>
    </source>
</evidence>
<dbReference type="InterPro" id="IPR029057">
    <property type="entry name" value="PRTase-like"/>
</dbReference>
<protein>
    <recommendedName>
        <fullName evidence="8">Xanthine-guanine phosphoribosyltransferase</fullName>
        <shortName evidence="8">XGPRT</shortName>
        <ecNumber evidence="8">2.4.2.22</ecNumber>
    </recommendedName>
    <alternativeName>
        <fullName evidence="8">Xanthine phosphoribosyltransferase</fullName>
    </alternativeName>
</protein>
<comment type="pathway">
    <text evidence="8">Purine metabolism; XMP biosynthesis via salvage pathway; XMP from xanthine: step 1/1.</text>
</comment>
<evidence type="ECO:0000256" key="5">
    <source>
        <dbReference type="ARBA" id="ARBA00022726"/>
    </source>
</evidence>
<comment type="subcellular location">
    <subcellularLocation>
        <location evidence="8">Cell membrane</location>
        <topology evidence="8">Peripheral membrane protein</topology>
    </subcellularLocation>
</comment>
<feature type="binding site" evidence="8">
    <location>
        <begin position="44"/>
        <end position="45"/>
    </location>
    <ligand>
        <name>5-phospho-alpha-D-ribose 1-diphosphate</name>
        <dbReference type="ChEBI" id="CHEBI:58017"/>
    </ligand>
</feature>
<organism evidence="10 11">
    <name type="scientific">Methylobrevis albus</name>
    <dbReference type="NCBI Taxonomy" id="2793297"/>
    <lineage>
        <taxon>Bacteria</taxon>
        <taxon>Pseudomonadati</taxon>
        <taxon>Pseudomonadota</taxon>
        <taxon>Alphaproteobacteria</taxon>
        <taxon>Hyphomicrobiales</taxon>
        <taxon>Pleomorphomonadaceae</taxon>
        <taxon>Methylobrevis</taxon>
    </lineage>
</organism>
<dbReference type="GO" id="GO:0006166">
    <property type="term" value="P:purine ribonucleoside salvage"/>
    <property type="evidence" value="ECO:0007669"/>
    <property type="project" value="UniProtKB-KW"/>
</dbReference>
<evidence type="ECO:0000256" key="7">
    <source>
        <dbReference type="ARBA" id="ARBA00023136"/>
    </source>
</evidence>
<dbReference type="Pfam" id="PF00156">
    <property type="entry name" value="Pribosyltran"/>
    <property type="match status" value="1"/>
</dbReference>
<feature type="binding site" evidence="8">
    <location>
        <position position="108"/>
    </location>
    <ligand>
        <name>guanine</name>
        <dbReference type="ChEBI" id="CHEBI:16235"/>
    </ligand>
</feature>
<dbReference type="GO" id="GO:0032265">
    <property type="term" value="P:XMP salvage"/>
    <property type="evidence" value="ECO:0007669"/>
    <property type="project" value="UniProtKB-UniRule"/>
</dbReference>